<proteinExistence type="predicted"/>
<dbReference type="AlphaFoldDB" id="A0A6S6SK38"/>
<accession>A0A6S6SK38</accession>
<protein>
    <recommendedName>
        <fullName evidence="2">DUF4384 domain-containing protein</fullName>
    </recommendedName>
</protein>
<name>A0A6S6SK38_9BACT</name>
<evidence type="ECO:0008006" key="2">
    <source>
        <dbReference type="Google" id="ProtNLM"/>
    </source>
</evidence>
<sequence length="160" mass="18524">MNSVQPSKKILLFLFLFLFTFINSTEALEKKNSANESLKFSINTGSEEGFVYLIYVDKKRGTSLLYPNEKTIEKKKMGKLKFPEDFEGKDINTTKDCKNCKKEKTTIFVLLSDDPIENIQNMNEKNLKNIQIKQKDKSKGILLNKEKPVLLVDKIDFFVK</sequence>
<evidence type="ECO:0000313" key="1">
    <source>
        <dbReference type="EMBL" id="CAA6810518.1"/>
    </source>
</evidence>
<gene>
    <name evidence="1" type="ORF">HELGO_WM14925</name>
</gene>
<organism evidence="1">
    <name type="scientific">uncultured Sulfurovum sp</name>
    <dbReference type="NCBI Taxonomy" id="269237"/>
    <lineage>
        <taxon>Bacteria</taxon>
        <taxon>Pseudomonadati</taxon>
        <taxon>Campylobacterota</taxon>
        <taxon>Epsilonproteobacteria</taxon>
        <taxon>Campylobacterales</taxon>
        <taxon>Sulfurovaceae</taxon>
        <taxon>Sulfurovum</taxon>
        <taxon>environmental samples</taxon>
    </lineage>
</organism>
<dbReference type="EMBL" id="CACVAZ010000064">
    <property type="protein sequence ID" value="CAA6810518.1"/>
    <property type="molecule type" value="Genomic_DNA"/>
</dbReference>
<reference evidence="1" key="1">
    <citation type="submission" date="2020-01" db="EMBL/GenBank/DDBJ databases">
        <authorList>
            <person name="Meier V. D."/>
            <person name="Meier V D."/>
        </authorList>
    </citation>
    <scope>NUCLEOTIDE SEQUENCE</scope>
    <source>
        <strain evidence="1">HLG_WM_MAG_02</strain>
    </source>
</reference>